<evidence type="ECO:0000256" key="1">
    <source>
        <dbReference type="SAM" id="SignalP"/>
    </source>
</evidence>
<name>A0ABS3MB90_9BRAD</name>
<dbReference type="EMBL" id="JAGEPA010000001">
    <property type="protein sequence ID" value="MBO1428739.1"/>
    <property type="molecule type" value="Genomic_DNA"/>
</dbReference>
<proteinExistence type="predicted"/>
<feature type="signal peptide" evidence="1">
    <location>
        <begin position="1"/>
        <end position="21"/>
    </location>
</feature>
<feature type="chain" id="PRO_5046857866" evidence="1">
    <location>
        <begin position="22"/>
        <end position="117"/>
    </location>
</feature>
<comment type="caution">
    <text evidence="2">The sequence shown here is derived from an EMBL/GenBank/DDBJ whole genome shotgun (WGS) entry which is preliminary data.</text>
</comment>
<dbReference type="RefSeq" id="WP_207830848.1">
    <property type="nucleotide sequence ID" value="NZ_CP088282.1"/>
</dbReference>
<evidence type="ECO:0000313" key="3">
    <source>
        <dbReference type="Proteomes" id="UP000692816"/>
    </source>
</evidence>
<accession>A0ABS3MB90</accession>
<dbReference type="Proteomes" id="UP000692816">
    <property type="component" value="Unassembled WGS sequence"/>
</dbReference>
<sequence length="117" mass="12835">MKRAAIATGLILAASVQVATAQYLTGAPRENFIKGVVGGCMREKLKDEESKVIPNSLFERAYCRCYATTLADHIPAVELTMNSPTDTPVTRAASQTCYQSMKAEAVKLYQEGRYPKE</sequence>
<reference evidence="2" key="1">
    <citation type="journal article" date="2021" name="Int. J. Syst. Evol. Microbiol.">
        <title>Bradyrhizobium septentrionale sp. nov. (sv. septentrionale) and Bradyrhizobium quebecense sp. nov. (sv. septentrionale) associated with legumes native to Canada possess rearranged symbiosis genes and numerous insertion sequences.</title>
        <authorList>
            <person name="Bromfield E.S.P."/>
            <person name="Cloutier S."/>
        </authorList>
    </citation>
    <scope>NUCLEOTIDE SEQUENCE</scope>
    <source>
        <strain evidence="2">12S5</strain>
    </source>
</reference>
<gene>
    <name evidence="2" type="ORF">J4P68_04760</name>
</gene>
<keyword evidence="1" id="KW-0732">Signal</keyword>
<keyword evidence="3" id="KW-1185">Reference proteome</keyword>
<protein>
    <submittedName>
        <fullName evidence="2">Uncharacterized protein</fullName>
    </submittedName>
</protein>
<organism evidence="2 3">
    <name type="scientific">Bradyrhizobium quebecense</name>
    <dbReference type="NCBI Taxonomy" id="2748629"/>
    <lineage>
        <taxon>Bacteria</taxon>
        <taxon>Pseudomonadati</taxon>
        <taxon>Pseudomonadota</taxon>
        <taxon>Alphaproteobacteria</taxon>
        <taxon>Hyphomicrobiales</taxon>
        <taxon>Nitrobacteraceae</taxon>
        <taxon>Bradyrhizobium</taxon>
    </lineage>
</organism>
<evidence type="ECO:0000313" key="2">
    <source>
        <dbReference type="EMBL" id="MBO1428739.1"/>
    </source>
</evidence>